<name>A0A804PR83_MAIZE</name>
<dbReference type="InParanoid" id="A0A804PR83"/>
<reference evidence="2" key="2">
    <citation type="submission" date="2019-07" db="EMBL/GenBank/DDBJ databases">
        <authorList>
            <person name="Seetharam A."/>
            <person name="Woodhouse M."/>
            <person name="Cannon E."/>
        </authorList>
    </citation>
    <scope>NUCLEOTIDE SEQUENCE [LARGE SCALE GENOMIC DNA]</scope>
    <source>
        <strain evidence="2">cv. B73</strain>
    </source>
</reference>
<evidence type="ECO:0000313" key="2">
    <source>
        <dbReference type="EnsemblPlants" id="Zm00001eb261710_P001"/>
    </source>
</evidence>
<dbReference type="EnsemblPlants" id="Zm00001eb261710_T001">
    <property type="protein sequence ID" value="Zm00001eb261710_P001"/>
    <property type="gene ID" value="Zm00001eb261710"/>
</dbReference>
<protein>
    <submittedName>
        <fullName evidence="2">Uncharacterized protein</fullName>
    </submittedName>
</protein>
<reference evidence="3" key="1">
    <citation type="journal article" date="2009" name="Science">
        <title>The B73 maize genome: complexity, diversity, and dynamics.</title>
        <authorList>
            <person name="Schnable P.S."/>
            <person name="Ware D."/>
            <person name="Fulton R.S."/>
            <person name="Stein J.C."/>
            <person name="Wei F."/>
            <person name="Pasternak S."/>
            <person name="Liang C."/>
            <person name="Zhang J."/>
            <person name="Fulton L."/>
            <person name="Graves T.A."/>
            <person name="Minx P."/>
            <person name="Reily A.D."/>
            <person name="Courtney L."/>
            <person name="Kruchowski S.S."/>
            <person name="Tomlinson C."/>
            <person name="Strong C."/>
            <person name="Delehaunty K."/>
            <person name="Fronick C."/>
            <person name="Courtney B."/>
            <person name="Rock S.M."/>
            <person name="Belter E."/>
            <person name="Du F."/>
            <person name="Kim K."/>
            <person name="Abbott R.M."/>
            <person name="Cotton M."/>
            <person name="Levy A."/>
            <person name="Marchetto P."/>
            <person name="Ochoa K."/>
            <person name="Jackson S.M."/>
            <person name="Gillam B."/>
            <person name="Chen W."/>
            <person name="Yan L."/>
            <person name="Higginbotham J."/>
            <person name="Cardenas M."/>
            <person name="Waligorski J."/>
            <person name="Applebaum E."/>
            <person name="Phelps L."/>
            <person name="Falcone J."/>
            <person name="Kanchi K."/>
            <person name="Thane T."/>
            <person name="Scimone A."/>
            <person name="Thane N."/>
            <person name="Henke J."/>
            <person name="Wang T."/>
            <person name="Ruppert J."/>
            <person name="Shah N."/>
            <person name="Rotter K."/>
            <person name="Hodges J."/>
            <person name="Ingenthron E."/>
            <person name="Cordes M."/>
            <person name="Kohlberg S."/>
            <person name="Sgro J."/>
            <person name="Delgado B."/>
            <person name="Mead K."/>
            <person name="Chinwalla A."/>
            <person name="Leonard S."/>
            <person name="Crouse K."/>
            <person name="Collura K."/>
            <person name="Kudrna D."/>
            <person name="Currie J."/>
            <person name="He R."/>
            <person name="Angelova A."/>
            <person name="Rajasekar S."/>
            <person name="Mueller T."/>
            <person name="Lomeli R."/>
            <person name="Scara G."/>
            <person name="Ko A."/>
            <person name="Delaney K."/>
            <person name="Wissotski M."/>
            <person name="Lopez G."/>
            <person name="Campos D."/>
            <person name="Braidotti M."/>
            <person name="Ashley E."/>
            <person name="Golser W."/>
            <person name="Kim H."/>
            <person name="Lee S."/>
            <person name="Lin J."/>
            <person name="Dujmic Z."/>
            <person name="Kim W."/>
            <person name="Talag J."/>
            <person name="Zuccolo A."/>
            <person name="Fan C."/>
            <person name="Sebastian A."/>
            <person name="Kramer M."/>
            <person name="Spiegel L."/>
            <person name="Nascimento L."/>
            <person name="Zutavern T."/>
            <person name="Miller B."/>
            <person name="Ambroise C."/>
            <person name="Muller S."/>
            <person name="Spooner W."/>
            <person name="Narechania A."/>
            <person name="Ren L."/>
            <person name="Wei S."/>
            <person name="Kumari S."/>
            <person name="Faga B."/>
            <person name="Levy M.J."/>
            <person name="McMahan L."/>
            <person name="Van Buren P."/>
            <person name="Vaughn M.W."/>
            <person name="Ying K."/>
            <person name="Yeh C.-T."/>
            <person name="Emrich S.J."/>
            <person name="Jia Y."/>
            <person name="Kalyanaraman A."/>
            <person name="Hsia A.-P."/>
            <person name="Barbazuk W.B."/>
            <person name="Baucom R.S."/>
            <person name="Brutnell T.P."/>
            <person name="Carpita N.C."/>
            <person name="Chaparro C."/>
            <person name="Chia J.-M."/>
            <person name="Deragon J.-M."/>
            <person name="Estill J.C."/>
            <person name="Fu Y."/>
            <person name="Jeddeloh J.A."/>
            <person name="Han Y."/>
            <person name="Lee H."/>
            <person name="Li P."/>
            <person name="Lisch D.R."/>
            <person name="Liu S."/>
            <person name="Liu Z."/>
            <person name="Nagel D.H."/>
            <person name="McCann M.C."/>
            <person name="SanMiguel P."/>
            <person name="Myers A.M."/>
            <person name="Nettleton D."/>
            <person name="Nguyen J."/>
            <person name="Penning B.W."/>
            <person name="Ponnala L."/>
            <person name="Schneider K.L."/>
            <person name="Schwartz D.C."/>
            <person name="Sharma A."/>
            <person name="Soderlund C."/>
            <person name="Springer N.M."/>
            <person name="Sun Q."/>
            <person name="Wang H."/>
            <person name="Waterman M."/>
            <person name="Westerman R."/>
            <person name="Wolfgruber T.K."/>
            <person name="Yang L."/>
            <person name="Yu Y."/>
            <person name="Zhang L."/>
            <person name="Zhou S."/>
            <person name="Zhu Q."/>
            <person name="Bennetzen J.L."/>
            <person name="Dawe R.K."/>
            <person name="Jiang J."/>
            <person name="Jiang N."/>
            <person name="Presting G.G."/>
            <person name="Wessler S.R."/>
            <person name="Aluru S."/>
            <person name="Martienssen R.A."/>
            <person name="Clifton S.W."/>
            <person name="McCombie W.R."/>
            <person name="Wing R.A."/>
            <person name="Wilson R.K."/>
        </authorList>
    </citation>
    <scope>NUCLEOTIDE SEQUENCE [LARGE SCALE GENOMIC DNA]</scope>
    <source>
        <strain evidence="3">cv. B73</strain>
    </source>
</reference>
<dbReference type="AlphaFoldDB" id="A0A804PR83"/>
<evidence type="ECO:0000256" key="1">
    <source>
        <dbReference type="SAM" id="MobiDB-lite"/>
    </source>
</evidence>
<feature type="region of interest" description="Disordered" evidence="1">
    <location>
        <begin position="34"/>
        <end position="87"/>
    </location>
</feature>
<accession>A0A804PR83</accession>
<dbReference type="Gramene" id="Zm00001eb261710_T001">
    <property type="protein sequence ID" value="Zm00001eb261710_P001"/>
    <property type="gene ID" value="Zm00001eb261710"/>
</dbReference>
<organism evidence="2 3">
    <name type="scientific">Zea mays</name>
    <name type="common">Maize</name>
    <dbReference type="NCBI Taxonomy" id="4577"/>
    <lineage>
        <taxon>Eukaryota</taxon>
        <taxon>Viridiplantae</taxon>
        <taxon>Streptophyta</taxon>
        <taxon>Embryophyta</taxon>
        <taxon>Tracheophyta</taxon>
        <taxon>Spermatophyta</taxon>
        <taxon>Magnoliopsida</taxon>
        <taxon>Liliopsida</taxon>
        <taxon>Poales</taxon>
        <taxon>Poaceae</taxon>
        <taxon>PACMAD clade</taxon>
        <taxon>Panicoideae</taxon>
        <taxon>Andropogonodae</taxon>
        <taxon>Andropogoneae</taxon>
        <taxon>Tripsacinae</taxon>
        <taxon>Zea</taxon>
    </lineage>
</organism>
<sequence>MAAGGARLGRKAEGAEQLEEGARCHEEGALGGLEAPAPCCSRSPGGAGRAPLTSAGRGARSREPAATTAGMWSRGRARSGGGQGAPALRELGDQGRLLATLELLRWLLLPWEDSCAR</sequence>
<evidence type="ECO:0000313" key="3">
    <source>
        <dbReference type="Proteomes" id="UP000007305"/>
    </source>
</evidence>
<keyword evidence="3" id="KW-1185">Reference proteome</keyword>
<reference evidence="2" key="3">
    <citation type="submission" date="2021-05" db="UniProtKB">
        <authorList>
            <consortium name="EnsemblPlants"/>
        </authorList>
    </citation>
    <scope>IDENTIFICATION</scope>
    <source>
        <strain evidence="2">cv. B73</strain>
    </source>
</reference>
<proteinExistence type="predicted"/>
<dbReference type="Proteomes" id="UP000007305">
    <property type="component" value="Chromosome 6"/>
</dbReference>